<feature type="transmembrane region" description="Helical" evidence="9">
    <location>
        <begin position="181"/>
        <end position="201"/>
    </location>
</feature>
<dbReference type="Gene3D" id="1.20.1080.10">
    <property type="entry name" value="Glycerol uptake facilitator protein"/>
    <property type="match status" value="1"/>
</dbReference>
<keyword evidence="11" id="KW-1185">Reference proteome</keyword>
<evidence type="ECO:0000256" key="5">
    <source>
        <dbReference type="ARBA" id="ARBA00022989"/>
    </source>
</evidence>
<dbReference type="CDD" id="cd00333">
    <property type="entry name" value="MIP"/>
    <property type="match status" value="1"/>
</dbReference>
<feature type="transmembrane region" description="Helical" evidence="9">
    <location>
        <begin position="31"/>
        <end position="52"/>
    </location>
</feature>
<dbReference type="InterPro" id="IPR000425">
    <property type="entry name" value="MIP"/>
</dbReference>
<gene>
    <name evidence="10" type="ORF">J2X98_003458</name>
</gene>
<dbReference type="InterPro" id="IPR050363">
    <property type="entry name" value="MIP/Aquaporin"/>
</dbReference>
<feature type="transmembrane region" description="Helical" evidence="9">
    <location>
        <begin position="119"/>
        <end position="138"/>
    </location>
</feature>
<evidence type="ECO:0000313" key="11">
    <source>
        <dbReference type="Proteomes" id="UP001226577"/>
    </source>
</evidence>
<proteinExistence type="inferred from homology"/>
<dbReference type="NCBIfam" id="TIGR00861">
    <property type="entry name" value="MIP"/>
    <property type="match status" value="1"/>
</dbReference>
<dbReference type="PANTHER" id="PTHR43829:SF9">
    <property type="entry name" value="AQUAPORIN-9"/>
    <property type="match status" value="1"/>
</dbReference>
<dbReference type="PROSITE" id="PS00221">
    <property type="entry name" value="MIP"/>
    <property type="match status" value="1"/>
</dbReference>
<dbReference type="InterPro" id="IPR022357">
    <property type="entry name" value="MIP_CS"/>
</dbReference>
<feature type="transmembrane region" description="Helical" evidence="9">
    <location>
        <begin position="266"/>
        <end position="289"/>
    </location>
</feature>
<accession>A0ABT9RX75</accession>
<protein>
    <submittedName>
        <fullName evidence="10">Glycerol uptake facilitator protein</fullName>
    </submittedName>
</protein>
<dbReference type="PANTHER" id="PTHR43829">
    <property type="entry name" value="AQUAPORIN OR AQUAGLYCEROPORIN RELATED"/>
    <property type="match status" value="1"/>
</dbReference>
<evidence type="ECO:0000256" key="2">
    <source>
        <dbReference type="ARBA" id="ARBA00006175"/>
    </source>
</evidence>
<feature type="transmembrane region" description="Helical" evidence="9">
    <location>
        <begin position="213"/>
        <end position="234"/>
    </location>
</feature>
<dbReference type="PRINTS" id="PR00783">
    <property type="entry name" value="MINTRINSICP"/>
</dbReference>
<dbReference type="Pfam" id="PF00230">
    <property type="entry name" value="MIP"/>
    <property type="match status" value="1"/>
</dbReference>
<keyword evidence="3 7" id="KW-0813">Transport</keyword>
<evidence type="ECO:0000256" key="6">
    <source>
        <dbReference type="ARBA" id="ARBA00023136"/>
    </source>
</evidence>
<keyword evidence="6 9" id="KW-0472">Membrane</keyword>
<reference evidence="10 11" key="1">
    <citation type="submission" date="2023-07" db="EMBL/GenBank/DDBJ databases">
        <title>Sorghum-associated microbial communities from plants grown in Nebraska, USA.</title>
        <authorList>
            <person name="Schachtman D."/>
        </authorList>
    </citation>
    <scope>NUCLEOTIDE SEQUENCE [LARGE SCALE GENOMIC DNA]</scope>
    <source>
        <strain evidence="10 11">CC222</strain>
    </source>
</reference>
<comment type="similarity">
    <text evidence="2 7">Belongs to the MIP/aquaporin (TC 1.A.8) family.</text>
</comment>
<dbReference type="Proteomes" id="UP001226577">
    <property type="component" value="Unassembled WGS sequence"/>
</dbReference>
<evidence type="ECO:0000256" key="3">
    <source>
        <dbReference type="ARBA" id="ARBA00022448"/>
    </source>
</evidence>
<evidence type="ECO:0000256" key="9">
    <source>
        <dbReference type="SAM" id="Phobius"/>
    </source>
</evidence>
<evidence type="ECO:0000256" key="1">
    <source>
        <dbReference type="ARBA" id="ARBA00004141"/>
    </source>
</evidence>
<dbReference type="RefSeq" id="WP_307310538.1">
    <property type="nucleotide sequence ID" value="NZ_JAUSRE010000020.1"/>
</dbReference>
<keyword evidence="4 7" id="KW-0812">Transmembrane</keyword>
<name>A0ABT9RX75_9MICC</name>
<feature type="transmembrane region" description="Helical" evidence="9">
    <location>
        <begin position="84"/>
        <end position="107"/>
    </location>
</feature>
<evidence type="ECO:0000256" key="4">
    <source>
        <dbReference type="ARBA" id="ARBA00022692"/>
    </source>
</evidence>
<feature type="region of interest" description="Disordered" evidence="8">
    <location>
        <begin position="302"/>
        <end position="335"/>
    </location>
</feature>
<comment type="caution">
    <text evidence="10">The sequence shown here is derived from an EMBL/GenBank/DDBJ whole genome shotgun (WGS) entry which is preliminary data.</text>
</comment>
<evidence type="ECO:0000313" key="10">
    <source>
        <dbReference type="EMBL" id="MDP9889846.1"/>
    </source>
</evidence>
<dbReference type="EMBL" id="JAUSRE010000020">
    <property type="protein sequence ID" value="MDP9889846.1"/>
    <property type="molecule type" value="Genomic_DNA"/>
</dbReference>
<organism evidence="10 11">
    <name type="scientific">Pseudarthrobacter enclensis</name>
    <dbReference type="NCBI Taxonomy" id="993070"/>
    <lineage>
        <taxon>Bacteria</taxon>
        <taxon>Bacillati</taxon>
        <taxon>Actinomycetota</taxon>
        <taxon>Actinomycetes</taxon>
        <taxon>Micrococcales</taxon>
        <taxon>Micrococcaceae</taxon>
        <taxon>Pseudarthrobacter</taxon>
    </lineage>
</organism>
<comment type="subcellular location">
    <subcellularLocation>
        <location evidence="1">Membrane</location>
        <topology evidence="1">Multi-pass membrane protein</topology>
    </subcellularLocation>
</comment>
<dbReference type="InterPro" id="IPR023271">
    <property type="entry name" value="Aquaporin-like"/>
</dbReference>
<keyword evidence="5 9" id="KW-1133">Transmembrane helix</keyword>
<sequence length="335" mass="34888">MSDVSPLRNAVRNGSGLKQLGGTWGELLAEFLGTFVLIAFGDGVVAMAVAALPGSGRAANATTIFMAAGDWLLIAWGWALAVALAVYVAGGVSGAHINPAVTVAFAVRRKFPWRKVGPYIAAQVVGAFAGAALVYLLYYNAIDAYNKAVGTGRTDPKGLATYSIFATFPAPYFNGNPTGPLIDQIVGTAFLVMFVVAIIDMRNTAVQANLGPFMIGLAVAAIGISLGANAGYAINPARDFGPRLFAWLAGWGQTALPGTVDGAFSWYFWVPIVGPLVGGVIGVLVYDWFIGDVLDARARLRESTPPGRAGGETPPATEAEPAAAKTRTIPKRRAA</sequence>
<evidence type="ECO:0000256" key="7">
    <source>
        <dbReference type="RuleBase" id="RU000477"/>
    </source>
</evidence>
<dbReference type="SUPFAM" id="SSF81338">
    <property type="entry name" value="Aquaporin-like"/>
    <property type="match status" value="1"/>
</dbReference>
<feature type="compositionally biased region" description="Low complexity" evidence="8">
    <location>
        <begin position="311"/>
        <end position="324"/>
    </location>
</feature>
<evidence type="ECO:0000256" key="8">
    <source>
        <dbReference type="SAM" id="MobiDB-lite"/>
    </source>
</evidence>